<dbReference type="CDD" id="cd11614">
    <property type="entry name" value="SAF_CpaB_FlgA_like"/>
    <property type="match status" value="1"/>
</dbReference>
<dbReference type="OrthoDB" id="5323072at2"/>
<sequence>MKHFIFLASLLGTLLFAPAGNATTDTLDTMATGETGPIALRENIVVSGAYIRLGDLFANAPIDKAETAVAYAPKPGRRASFDARWLYRVARAYGLKWRPLSSDLRTMVTRDSIQIQKDEIIDALMASLNDYDLPSNPHIELSNKHLRIHVPSEIMAEVSVEDVSYNRRTNRFAAMLSVGEKNMNASQRVRVTGQVHQMIEIPTLARRLSKGEVIAQNDITWVKLRADRAQRGVITELQDVVGMTPKRSLRPEQPIRTMDIQRPVIVPKGSVVTIILKKPGMTLTSKGRAMENGADGDTIRINNTKTKRTIDAIVIGSSMVTVLPILDQPAQLASIN</sequence>
<dbReference type="InterPro" id="IPR013974">
    <property type="entry name" value="SAF"/>
</dbReference>
<reference evidence="6 7" key="1">
    <citation type="submission" date="2016-07" db="EMBL/GenBank/DDBJ databases">
        <authorList>
            <person name="Lefevre C.T."/>
        </authorList>
    </citation>
    <scope>NUCLEOTIDE SEQUENCE [LARGE SCALE GENOMIC DNA]</scope>
    <source>
        <strain evidence="6">PR1</strain>
    </source>
</reference>
<gene>
    <name evidence="6" type="primary">flgA</name>
    <name evidence="6" type="ORF">MTBPR1_70155</name>
</gene>
<dbReference type="InterPro" id="IPR039246">
    <property type="entry name" value="Flagellar_FlgA"/>
</dbReference>
<dbReference type="Proteomes" id="UP000231658">
    <property type="component" value="Unassembled WGS sequence"/>
</dbReference>
<evidence type="ECO:0000313" key="6">
    <source>
        <dbReference type="EMBL" id="SCA57883.1"/>
    </source>
</evidence>
<dbReference type="InterPro" id="IPR017585">
    <property type="entry name" value="SAF_FlgA"/>
</dbReference>
<evidence type="ECO:0000313" key="7">
    <source>
        <dbReference type="Proteomes" id="UP000231658"/>
    </source>
</evidence>
<keyword evidence="3" id="KW-0574">Periplasm</keyword>
<dbReference type="Gene3D" id="3.90.1210.10">
    <property type="entry name" value="Antifreeze-like/N-acetylneuraminic acid synthase C-terminal domain"/>
    <property type="match status" value="1"/>
</dbReference>
<comment type="subcellular location">
    <subcellularLocation>
        <location evidence="1">Periplasm</location>
    </subcellularLocation>
</comment>
<dbReference type="Pfam" id="PF13144">
    <property type="entry name" value="ChapFlgA"/>
    <property type="match status" value="1"/>
</dbReference>
<name>A0A1C3RKU8_9PROT</name>
<dbReference type="STRING" id="1867952.MTBPR1_70155"/>
<dbReference type="PANTHER" id="PTHR36307:SF1">
    <property type="entry name" value="FLAGELLA BASAL BODY P-RING FORMATION PROTEIN FLGA"/>
    <property type="match status" value="1"/>
</dbReference>
<dbReference type="PANTHER" id="PTHR36307">
    <property type="entry name" value="FLAGELLA BASAL BODY P-RING FORMATION PROTEIN FLGA"/>
    <property type="match status" value="1"/>
</dbReference>
<accession>A0A1C3RKU8</accession>
<dbReference type="SMART" id="SM00858">
    <property type="entry name" value="SAF"/>
    <property type="match status" value="1"/>
</dbReference>
<feature type="chain" id="PRO_5008680867" evidence="4">
    <location>
        <begin position="23"/>
        <end position="336"/>
    </location>
</feature>
<dbReference type="GO" id="GO:0042597">
    <property type="term" value="C:periplasmic space"/>
    <property type="evidence" value="ECO:0007669"/>
    <property type="project" value="UniProtKB-SubCell"/>
</dbReference>
<feature type="signal peptide" evidence="4">
    <location>
        <begin position="1"/>
        <end position="22"/>
    </location>
</feature>
<evidence type="ECO:0000256" key="2">
    <source>
        <dbReference type="ARBA" id="ARBA00022729"/>
    </source>
</evidence>
<keyword evidence="6" id="KW-0282">Flagellum</keyword>
<proteinExistence type="predicted"/>
<feature type="domain" description="SAF" evidence="5">
    <location>
        <begin position="199"/>
        <end position="261"/>
    </location>
</feature>
<dbReference type="EMBL" id="FLYE01000046">
    <property type="protein sequence ID" value="SCA57883.1"/>
    <property type="molecule type" value="Genomic_DNA"/>
</dbReference>
<keyword evidence="6" id="KW-0966">Cell projection</keyword>
<keyword evidence="2 4" id="KW-0732">Signal</keyword>
<evidence type="ECO:0000256" key="4">
    <source>
        <dbReference type="SAM" id="SignalP"/>
    </source>
</evidence>
<dbReference type="AlphaFoldDB" id="A0A1C3RKU8"/>
<keyword evidence="6" id="KW-0969">Cilium</keyword>
<dbReference type="GO" id="GO:0044780">
    <property type="term" value="P:bacterial-type flagellum assembly"/>
    <property type="evidence" value="ECO:0007669"/>
    <property type="project" value="InterPro"/>
</dbReference>
<dbReference type="NCBIfam" id="TIGR03170">
    <property type="entry name" value="flgA_cterm"/>
    <property type="match status" value="1"/>
</dbReference>
<organism evidence="6 7">
    <name type="scientific">Candidatus Terasakiella magnetica</name>
    <dbReference type="NCBI Taxonomy" id="1867952"/>
    <lineage>
        <taxon>Bacteria</taxon>
        <taxon>Pseudomonadati</taxon>
        <taxon>Pseudomonadota</taxon>
        <taxon>Alphaproteobacteria</taxon>
        <taxon>Rhodospirillales</taxon>
        <taxon>Terasakiellaceae</taxon>
        <taxon>Terasakiella</taxon>
    </lineage>
</organism>
<keyword evidence="7" id="KW-1185">Reference proteome</keyword>
<dbReference type="Gene3D" id="2.30.30.760">
    <property type="match status" value="1"/>
</dbReference>
<evidence type="ECO:0000259" key="5">
    <source>
        <dbReference type="SMART" id="SM00858"/>
    </source>
</evidence>
<dbReference type="RefSeq" id="WP_069189884.1">
    <property type="nucleotide sequence ID" value="NZ_FLYE01000046.1"/>
</dbReference>
<evidence type="ECO:0000256" key="1">
    <source>
        <dbReference type="ARBA" id="ARBA00004418"/>
    </source>
</evidence>
<evidence type="ECO:0000256" key="3">
    <source>
        <dbReference type="ARBA" id="ARBA00022764"/>
    </source>
</evidence>
<protein>
    <submittedName>
        <fullName evidence="6">Flagellar basal body P-ring biosynthesis protein FlgA</fullName>
    </submittedName>
</protein>